<feature type="region of interest" description="Disordered" evidence="9">
    <location>
        <begin position="715"/>
        <end position="772"/>
    </location>
</feature>
<keyword evidence="5" id="KW-0804">Transcription</keyword>
<feature type="compositionally biased region" description="Low complexity" evidence="9">
    <location>
        <begin position="57"/>
        <end position="67"/>
    </location>
</feature>
<keyword evidence="6" id="KW-0539">Nucleus</keyword>
<comment type="similarity">
    <text evidence="2 8">Belongs to the HSF family.</text>
</comment>
<dbReference type="OrthoDB" id="60033at2759"/>
<dbReference type="InterPro" id="IPR036388">
    <property type="entry name" value="WH-like_DNA-bd_sf"/>
</dbReference>
<dbReference type="GO" id="GO:0003700">
    <property type="term" value="F:DNA-binding transcription factor activity"/>
    <property type="evidence" value="ECO:0007669"/>
    <property type="project" value="InterPro"/>
</dbReference>
<evidence type="ECO:0000256" key="8">
    <source>
        <dbReference type="RuleBase" id="RU004020"/>
    </source>
</evidence>
<proteinExistence type="inferred from homology"/>
<dbReference type="Pfam" id="PF00447">
    <property type="entry name" value="HSF_DNA-bind"/>
    <property type="match status" value="1"/>
</dbReference>
<protein>
    <recommendedName>
        <fullName evidence="10">HSF-type DNA-binding domain-containing protein</fullName>
    </recommendedName>
</protein>
<dbReference type="Proteomes" id="UP000053664">
    <property type="component" value="Unassembled WGS sequence"/>
</dbReference>
<organism evidence="11 12">
    <name type="scientific">Pseudozyma flocculosa PF-1</name>
    <dbReference type="NCBI Taxonomy" id="1277687"/>
    <lineage>
        <taxon>Eukaryota</taxon>
        <taxon>Fungi</taxon>
        <taxon>Dikarya</taxon>
        <taxon>Basidiomycota</taxon>
        <taxon>Ustilaginomycotina</taxon>
        <taxon>Ustilaginomycetes</taxon>
        <taxon>Ustilaginales</taxon>
        <taxon>Ustilaginaceae</taxon>
        <taxon>Pseudozyma</taxon>
    </lineage>
</organism>
<dbReference type="InterPro" id="IPR036390">
    <property type="entry name" value="WH_DNA-bd_sf"/>
</dbReference>
<feature type="region of interest" description="Disordered" evidence="9">
    <location>
        <begin position="528"/>
        <end position="552"/>
    </location>
</feature>
<feature type="region of interest" description="Disordered" evidence="9">
    <location>
        <begin position="22"/>
        <end position="67"/>
    </location>
</feature>
<dbReference type="AlphaFoldDB" id="A0A061H928"/>
<dbReference type="SMART" id="SM00415">
    <property type="entry name" value="HSF"/>
    <property type="match status" value="1"/>
</dbReference>
<feature type="compositionally biased region" description="Low complexity" evidence="9">
    <location>
        <begin position="238"/>
        <end position="248"/>
    </location>
</feature>
<dbReference type="PRINTS" id="PR00056">
    <property type="entry name" value="HSFDOMAIN"/>
</dbReference>
<dbReference type="RefSeq" id="XP_007881098.1">
    <property type="nucleotide sequence ID" value="XM_007882907.1"/>
</dbReference>
<dbReference type="eggNOG" id="KOG0627">
    <property type="taxonomic scope" value="Eukaryota"/>
</dbReference>
<evidence type="ECO:0000256" key="7">
    <source>
        <dbReference type="ARBA" id="ARBA00062171"/>
    </source>
</evidence>
<dbReference type="GeneID" id="19319468"/>
<dbReference type="SUPFAM" id="SSF46785">
    <property type="entry name" value="Winged helix' DNA-binding domain"/>
    <property type="match status" value="1"/>
</dbReference>
<evidence type="ECO:0000256" key="5">
    <source>
        <dbReference type="ARBA" id="ARBA00023163"/>
    </source>
</evidence>
<comment type="subunit">
    <text evidence="7">Homotrimer. Homotrimerization increases the affinity of HSF1 to DNA. Interacts with transcriptional coregulator SSA1 on chromatin.</text>
</comment>
<dbReference type="KEGG" id="pfp:PFL1_05375"/>
<feature type="compositionally biased region" description="Polar residues" evidence="9">
    <location>
        <begin position="22"/>
        <end position="51"/>
    </location>
</feature>
<comment type="subcellular location">
    <subcellularLocation>
        <location evidence="1">Nucleus</location>
    </subcellularLocation>
</comment>
<feature type="domain" description="HSF-type DNA-binding" evidence="10">
    <location>
        <begin position="283"/>
        <end position="387"/>
    </location>
</feature>
<keyword evidence="4" id="KW-0238">DNA-binding</keyword>
<dbReference type="GO" id="GO:0043565">
    <property type="term" value="F:sequence-specific DNA binding"/>
    <property type="evidence" value="ECO:0007669"/>
    <property type="project" value="InterPro"/>
</dbReference>
<feature type="compositionally biased region" description="Polar residues" evidence="9">
    <location>
        <begin position="183"/>
        <end position="194"/>
    </location>
</feature>
<dbReference type="FunFam" id="1.10.10.10:FF:000027">
    <property type="entry name" value="Heat shock transcription factor 1"/>
    <property type="match status" value="1"/>
</dbReference>
<evidence type="ECO:0000256" key="3">
    <source>
        <dbReference type="ARBA" id="ARBA00023015"/>
    </source>
</evidence>
<accession>A0A061H928</accession>
<dbReference type="HOGENOM" id="CLU_010589_0_0_1"/>
<dbReference type="PANTHER" id="PTHR10015">
    <property type="entry name" value="HEAT SHOCK TRANSCRIPTION FACTOR"/>
    <property type="match status" value="1"/>
</dbReference>
<evidence type="ECO:0000256" key="4">
    <source>
        <dbReference type="ARBA" id="ARBA00023125"/>
    </source>
</evidence>
<keyword evidence="3" id="KW-0805">Transcription regulation</keyword>
<evidence type="ECO:0000313" key="12">
    <source>
        <dbReference type="Proteomes" id="UP000053664"/>
    </source>
</evidence>
<dbReference type="PANTHER" id="PTHR10015:SF427">
    <property type="entry name" value="HEAT SHOCK FACTOR PROTEIN"/>
    <property type="match status" value="1"/>
</dbReference>
<gene>
    <name evidence="11" type="ORF">PFL1_05375</name>
</gene>
<sequence>MSAIEVPDQSFDSSFDAFLQAPTSNSSPSNHHLVATSNPHSPATSSSLSHARSQDGAPTTPNTITTAADAFGGLDAGEAGMRPSSSGGNLHLNISNLSVNNSSEHDLFVAQHHHQHQHQHQHQTQPSGYPLGGLSHMSHQRLQNDFMLGGGGAAGPAASSPHSVGASPSSDVHGAGMPPSPSFHANGTTASAGSPASKPAQGPMGGRASNAASRSFGEPSTKREPSVPTLGTQSDYSQQQQQQQQQQQSLGMPNLAAEGDVSVDDPQLLGGQTEADLAAEKRQSSKFVYKLFRMVSDQDYQHLISWNRNGTSVMVCNFDEFAKEVLGKHFKHSNFSSFIRQLNMYGFYKVNKTPRGHRQSVDTQIWEFSHPKFLRGRPDLLDDIRRKALDSEHARVEARDLQYSVSVGQMQLRQQVEEMSYRLDDLTEQNAALRSFSVQLRDVLGVVLEHIKKSNGGQVPFDVRIPTLEMPSPMPPSGMWTPQLHENPPIFVTEPEFGLAGQQPRPFGAGNAADPSMFAAGVGQDPFSMSAPGSRRVSHGSNSAHGHGAPGGNEALMAMRHGSLSDQGMMPPPPQRSASFEGQMLPPQYGGHRPSFSKAPLAGLAIDTSAAAGGGPLFPNHQVHQGISPTSSQGGLMAANAGFGPLSMPPSPLTPQHQAMFAAINTPLPPSPAPNAMNGGQFGPFDPTSPYLQGNGFVQPPFSAGTHEAGFFFGGGGGGEGDGPNAKAMRTPLKRTASNSGPSQHGTPVLVQQAGMQGPLVSPGLMKRKSPV</sequence>
<evidence type="ECO:0000256" key="2">
    <source>
        <dbReference type="ARBA" id="ARBA00006403"/>
    </source>
</evidence>
<dbReference type="GO" id="GO:0005634">
    <property type="term" value="C:nucleus"/>
    <property type="evidence" value="ECO:0007669"/>
    <property type="project" value="UniProtKB-SubCell"/>
</dbReference>
<dbReference type="EMBL" id="KE361641">
    <property type="protein sequence ID" value="EPQ27091.1"/>
    <property type="molecule type" value="Genomic_DNA"/>
</dbReference>
<dbReference type="InterPro" id="IPR000232">
    <property type="entry name" value="HSF_DNA-bd"/>
</dbReference>
<feature type="compositionally biased region" description="Basic residues" evidence="9">
    <location>
        <begin position="111"/>
        <end position="121"/>
    </location>
</feature>
<feature type="region of interest" description="Disordered" evidence="9">
    <location>
        <begin position="110"/>
        <end position="251"/>
    </location>
</feature>
<evidence type="ECO:0000256" key="1">
    <source>
        <dbReference type="ARBA" id="ARBA00004123"/>
    </source>
</evidence>
<evidence type="ECO:0000256" key="6">
    <source>
        <dbReference type="ARBA" id="ARBA00023242"/>
    </source>
</evidence>
<evidence type="ECO:0000259" key="10">
    <source>
        <dbReference type="SMART" id="SM00415"/>
    </source>
</evidence>
<evidence type="ECO:0000256" key="9">
    <source>
        <dbReference type="SAM" id="MobiDB-lite"/>
    </source>
</evidence>
<feature type="compositionally biased region" description="Polar residues" evidence="9">
    <location>
        <begin position="736"/>
        <end position="746"/>
    </location>
</feature>
<evidence type="ECO:0000313" key="11">
    <source>
        <dbReference type="EMBL" id="EPQ27091.1"/>
    </source>
</evidence>
<name>A0A061H928_9BASI</name>
<feature type="compositionally biased region" description="Low complexity" evidence="9">
    <location>
        <begin position="155"/>
        <end position="170"/>
    </location>
</feature>
<reference evidence="11 12" key="1">
    <citation type="journal article" date="2013" name="Plant Cell">
        <title>The transition from a phytopathogenic smut ancestor to an anamorphic biocontrol agent deciphered by comparative whole-genome analysis.</title>
        <authorList>
            <person name="Lefebvre F."/>
            <person name="Joly D.L."/>
            <person name="Labbe C."/>
            <person name="Teichmann B."/>
            <person name="Linning R."/>
            <person name="Belzile F."/>
            <person name="Bakkeren G."/>
            <person name="Belanger R.R."/>
        </authorList>
    </citation>
    <scope>NUCLEOTIDE SEQUENCE [LARGE SCALE GENOMIC DNA]</scope>
    <source>
        <strain evidence="11 12">PF-1</strain>
    </source>
</reference>
<dbReference type="Gene3D" id="1.10.10.10">
    <property type="entry name" value="Winged helix-like DNA-binding domain superfamily/Winged helix DNA-binding domain"/>
    <property type="match status" value="1"/>
</dbReference>